<evidence type="ECO:0000256" key="4">
    <source>
        <dbReference type="ARBA" id="ARBA00023136"/>
    </source>
</evidence>
<dbReference type="EnsemblMetazoa" id="MDOA005153-RA">
    <property type="protein sequence ID" value="MDOA005153-PA"/>
    <property type="gene ID" value="MDOA005153"/>
</dbReference>
<dbReference type="GO" id="GO:0005789">
    <property type="term" value="C:endoplasmic reticulum membrane"/>
    <property type="evidence" value="ECO:0007669"/>
    <property type="project" value="TreeGrafter"/>
</dbReference>
<dbReference type="InterPro" id="IPR038623">
    <property type="entry name" value="STING_C_sf"/>
</dbReference>
<dbReference type="AlphaFoldDB" id="A0A1I8MI73"/>
<dbReference type="PANTHER" id="PTHR34339:SF1">
    <property type="entry name" value="STIMULATOR OF INTERFERON GENES PROTEIN"/>
    <property type="match status" value="1"/>
</dbReference>
<name>A0A1I8MI73_MUSDO</name>
<dbReference type="eggNOG" id="ENOG502R15M">
    <property type="taxonomic scope" value="Eukaryota"/>
</dbReference>
<dbReference type="PANTHER" id="PTHR34339">
    <property type="entry name" value="STIMULATOR OF INTERFERON GENES PROTEIN"/>
    <property type="match status" value="1"/>
</dbReference>
<dbReference type="Gene3D" id="3.40.50.12100">
    <property type="entry name" value="Stimulator of interferon genes protein"/>
    <property type="match status" value="1"/>
</dbReference>
<feature type="transmembrane region" description="Helical" evidence="5">
    <location>
        <begin position="109"/>
        <end position="129"/>
    </location>
</feature>
<evidence type="ECO:0000256" key="2">
    <source>
        <dbReference type="ARBA" id="ARBA00022692"/>
    </source>
</evidence>
<dbReference type="GO" id="GO:0032481">
    <property type="term" value="P:positive regulation of type I interferon production"/>
    <property type="evidence" value="ECO:0007669"/>
    <property type="project" value="InterPro"/>
</dbReference>
<sequence>MEELQYDQCESGNKLRRRCIMVAEYIDNCIRIFALLLLAELCLRIFRFGHEMLCYNNNYDLADGPKWRQMAKRCFSTNIATFIFVLLFVFGALIRFAMSKEFVLPPLKWFTYIPIYWIIVGVSLSASHLDYANFLRQPHGLDYAEGMASNYFHGYLKLILPSHTGHPGLKERIELYEAREHVQFALKRLVILIPNTMFINSKIESRILTKDGVAPLETIVKNRAGVARPFKNDVYRFTKQINGTYYYVALEGATPMLSFFEAMSYQPSTTWQMKEMKREILFKFYKHLKKLIKQWPPTEDEAELVLYNAYQQNGRPQDVGEVLLSHILNVWNEGRG</sequence>
<dbReference type="GO" id="GO:0005776">
    <property type="term" value="C:autophagosome"/>
    <property type="evidence" value="ECO:0007669"/>
    <property type="project" value="TreeGrafter"/>
</dbReference>
<evidence type="ECO:0000256" key="5">
    <source>
        <dbReference type="SAM" id="Phobius"/>
    </source>
</evidence>
<evidence type="ECO:0000259" key="6">
    <source>
        <dbReference type="Pfam" id="PF15009"/>
    </source>
</evidence>
<dbReference type="GO" id="GO:0000045">
    <property type="term" value="P:autophagosome assembly"/>
    <property type="evidence" value="ECO:0007669"/>
    <property type="project" value="TreeGrafter"/>
</dbReference>
<dbReference type="InterPro" id="IPR055434">
    <property type="entry name" value="STING_TM"/>
</dbReference>
<keyword evidence="3 5" id="KW-1133">Transmembrane helix</keyword>
<accession>A0A1I8MI73</accession>
<dbReference type="InterPro" id="IPR055432">
    <property type="entry name" value="STING_LBD"/>
</dbReference>
<organism evidence="8">
    <name type="scientific">Musca domestica</name>
    <name type="common">House fly</name>
    <dbReference type="NCBI Taxonomy" id="7370"/>
    <lineage>
        <taxon>Eukaryota</taxon>
        <taxon>Metazoa</taxon>
        <taxon>Ecdysozoa</taxon>
        <taxon>Arthropoda</taxon>
        <taxon>Hexapoda</taxon>
        <taxon>Insecta</taxon>
        <taxon>Pterygota</taxon>
        <taxon>Neoptera</taxon>
        <taxon>Endopterygota</taxon>
        <taxon>Diptera</taxon>
        <taxon>Brachycera</taxon>
        <taxon>Muscomorpha</taxon>
        <taxon>Muscoidea</taxon>
        <taxon>Muscidae</taxon>
        <taxon>Musca</taxon>
    </lineage>
</organism>
<dbReference type="STRING" id="7370.A0A1I8MI73"/>
<keyword evidence="2 5" id="KW-0812">Transmembrane</keyword>
<dbReference type="Pfam" id="PF15009">
    <property type="entry name" value="STING_LBD"/>
    <property type="match status" value="1"/>
</dbReference>
<comment type="subcellular location">
    <subcellularLocation>
        <location evidence="1">Membrane</location>
        <topology evidence="1">Multi-pass membrane protein</topology>
    </subcellularLocation>
</comment>
<evidence type="ECO:0000313" key="8">
    <source>
        <dbReference type="EnsemblMetazoa" id="MDOA005153-PA"/>
    </source>
</evidence>
<dbReference type="GO" id="GO:0016239">
    <property type="term" value="P:positive regulation of macroautophagy"/>
    <property type="evidence" value="ECO:0007669"/>
    <property type="project" value="TreeGrafter"/>
</dbReference>
<dbReference type="InterPro" id="IPR029158">
    <property type="entry name" value="STING"/>
</dbReference>
<reference evidence="8" key="1">
    <citation type="submission" date="2020-05" db="UniProtKB">
        <authorList>
            <consortium name="EnsemblMetazoa"/>
        </authorList>
    </citation>
    <scope>IDENTIFICATION</scope>
    <source>
        <strain evidence="8">Aabys</strain>
    </source>
</reference>
<dbReference type="GO" id="GO:0002218">
    <property type="term" value="P:activation of innate immune response"/>
    <property type="evidence" value="ECO:0007669"/>
    <property type="project" value="InterPro"/>
</dbReference>
<dbReference type="VEuPathDB" id="VectorBase:MDOA005153"/>
<feature type="domain" description="STING transmembrane" evidence="7">
    <location>
        <begin position="27"/>
        <end position="124"/>
    </location>
</feature>
<dbReference type="Gene3D" id="1.20.5.5200">
    <property type="match status" value="1"/>
</dbReference>
<feature type="domain" description="STING ligand-binding" evidence="6">
    <location>
        <begin position="142"/>
        <end position="327"/>
    </location>
</feature>
<evidence type="ECO:0000259" key="7">
    <source>
        <dbReference type="Pfam" id="PF23417"/>
    </source>
</evidence>
<protein>
    <submittedName>
        <fullName evidence="8">Uncharacterized protein</fullName>
    </submittedName>
</protein>
<dbReference type="SMR" id="A0A1I8MI73"/>
<keyword evidence="4 5" id="KW-0472">Membrane</keyword>
<dbReference type="GO" id="GO:0045087">
    <property type="term" value="P:innate immune response"/>
    <property type="evidence" value="ECO:0007669"/>
    <property type="project" value="TreeGrafter"/>
</dbReference>
<dbReference type="Pfam" id="PF23417">
    <property type="entry name" value="STING_TM"/>
    <property type="match status" value="1"/>
</dbReference>
<evidence type="ECO:0000256" key="1">
    <source>
        <dbReference type="ARBA" id="ARBA00004141"/>
    </source>
</evidence>
<dbReference type="GO" id="GO:0061709">
    <property type="term" value="P:reticulophagy"/>
    <property type="evidence" value="ECO:0007669"/>
    <property type="project" value="TreeGrafter"/>
</dbReference>
<dbReference type="GO" id="GO:0035438">
    <property type="term" value="F:cyclic-di-GMP binding"/>
    <property type="evidence" value="ECO:0007669"/>
    <property type="project" value="TreeGrafter"/>
</dbReference>
<gene>
    <name evidence="8" type="primary">101892439</name>
</gene>
<feature type="transmembrane region" description="Helical" evidence="5">
    <location>
        <begin position="75"/>
        <end position="97"/>
    </location>
</feature>
<dbReference type="GO" id="GO:0061507">
    <property type="term" value="F:2',3'-cyclic GMP-AMP binding"/>
    <property type="evidence" value="ECO:0007669"/>
    <property type="project" value="TreeGrafter"/>
</dbReference>
<proteinExistence type="predicted"/>
<evidence type="ECO:0000256" key="3">
    <source>
        <dbReference type="ARBA" id="ARBA00022989"/>
    </source>
</evidence>